<keyword evidence="8" id="KW-1185">Reference proteome</keyword>
<evidence type="ECO:0000313" key="8">
    <source>
        <dbReference type="Proteomes" id="UP001143391"/>
    </source>
</evidence>
<feature type="transmembrane region" description="Helical" evidence="6">
    <location>
        <begin position="179"/>
        <end position="198"/>
    </location>
</feature>
<evidence type="ECO:0000256" key="1">
    <source>
        <dbReference type="ARBA" id="ARBA00004651"/>
    </source>
</evidence>
<evidence type="ECO:0000256" key="5">
    <source>
        <dbReference type="ARBA" id="ARBA00023136"/>
    </source>
</evidence>
<evidence type="ECO:0000256" key="3">
    <source>
        <dbReference type="ARBA" id="ARBA00022692"/>
    </source>
</evidence>
<keyword evidence="2" id="KW-1003">Cell membrane</keyword>
<dbReference type="PANTHER" id="PTHR30086">
    <property type="entry name" value="ARGININE EXPORTER PROTEIN ARGO"/>
    <property type="match status" value="1"/>
</dbReference>
<name>A0ABT5Y555_9GAMM</name>
<reference evidence="7" key="1">
    <citation type="submission" date="2022-07" db="EMBL/GenBank/DDBJ databases">
        <title>Marinobacter iranensis a new bacterium isolate from a hipersaline lake in Iran.</title>
        <authorList>
            <person name="Mohammad A.M.A."/>
            <person name="Cristina S.-P."/>
            <person name="Antonio V."/>
        </authorList>
    </citation>
    <scope>NUCLEOTIDE SEQUENCE</scope>
    <source>
        <strain evidence="7">71-i</strain>
    </source>
</reference>
<evidence type="ECO:0000256" key="4">
    <source>
        <dbReference type="ARBA" id="ARBA00022989"/>
    </source>
</evidence>
<feature type="transmembrane region" description="Helical" evidence="6">
    <location>
        <begin position="143"/>
        <end position="167"/>
    </location>
</feature>
<feature type="transmembrane region" description="Helical" evidence="6">
    <location>
        <begin position="71"/>
        <end position="89"/>
    </location>
</feature>
<dbReference type="Pfam" id="PF01810">
    <property type="entry name" value="LysE"/>
    <property type="match status" value="1"/>
</dbReference>
<comment type="subcellular location">
    <subcellularLocation>
        <location evidence="1">Cell membrane</location>
        <topology evidence="1">Multi-pass membrane protein</topology>
    </subcellularLocation>
</comment>
<protein>
    <submittedName>
        <fullName evidence="7">LysE family translocator</fullName>
    </submittedName>
</protein>
<gene>
    <name evidence="7" type="ORF">NLU14_00735</name>
</gene>
<keyword evidence="4 6" id="KW-1133">Transmembrane helix</keyword>
<evidence type="ECO:0000256" key="2">
    <source>
        <dbReference type="ARBA" id="ARBA00022475"/>
    </source>
</evidence>
<proteinExistence type="predicted"/>
<dbReference type="Proteomes" id="UP001143391">
    <property type="component" value="Unassembled WGS sequence"/>
</dbReference>
<keyword evidence="5 6" id="KW-0472">Membrane</keyword>
<organism evidence="7 8">
    <name type="scientific">Marinobacter iranensis</name>
    <dbReference type="NCBI Taxonomy" id="2962607"/>
    <lineage>
        <taxon>Bacteria</taxon>
        <taxon>Pseudomonadati</taxon>
        <taxon>Pseudomonadota</taxon>
        <taxon>Gammaproteobacteria</taxon>
        <taxon>Pseudomonadales</taxon>
        <taxon>Marinobacteraceae</taxon>
        <taxon>Marinobacter</taxon>
    </lineage>
</organism>
<feature type="transmembrane region" description="Helical" evidence="6">
    <location>
        <begin position="38"/>
        <end position="59"/>
    </location>
</feature>
<comment type="caution">
    <text evidence="7">The sequence shown here is derived from an EMBL/GenBank/DDBJ whole genome shotgun (WGS) entry which is preliminary data.</text>
</comment>
<evidence type="ECO:0000313" key="7">
    <source>
        <dbReference type="EMBL" id="MDF0748748.1"/>
    </source>
</evidence>
<dbReference type="EMBL" id="JANCMW010000001">
    <property type="protein sequence ID" value="MDF0748748.1"/>
    <property type="molecule type" value="Genomic_DNA"/>
</dbReference>
<keyword evidence="3 6" id="KW-0812">Transmembrane</keyword>
<dbReference type="RefSeq" id="WP_275704240.1">
    <property type="nucleotide sequence ID" value="NZ_JANCMW010000001.1"/>
</dbReference>
<accession>A0ABT5Y555</accession>
<dbReference type="PANTHER" id="PTHR30086:SF20">
    <property type="entry name" value="ARGININE EXPORTER PROTEIN ARGO-RELATED"/>
    <property type="match status" value="1"/>
</dbReference>
<sequence>MEILLSVLLFAVVSTVTPGPNNIMIMTSGVNFGVWRTIPHYLGICIGFPAMVVAISLGLGKVFETLPQLHLVIKVLGISYLLYLAWRIATTATDIDGENTSRPLSFWQAAAFQWVNPKAWVMAVGALATFTTVSSGQVLQQSFWIGLTFLLVSVPCVGSWMIGGAGLRRLLHKPLYRRMFNWTMGLLLALSVIPMLSVETAKLA</sequence>
<evidence type="ECO:0000256" key="6">
    <source>
        <dbReference type="SAM" id="Phobius"/>
    </source>
</evidence>
<dbReference type="InterPro" id="IPR001123">
    <property type="entry name" value="LeuE-type"/>
</dbReference>